<evidence type="ECO:0000313" key="2">
    <source>
        <dbReference type="EMBL" id="OZI77112.1"/>
    </source>
</evidence>
<dbReference type="AlphaFoldDB" id="A0A261VUE7"/>
<proteinExistence type="predicted"/>
<evidence type="ECO:0000313" key="3">
    <source>
        <dbReference type="Proteomes" id="UP000216429"/>
    </source>
</evidence>
<dbReference type="Gene3D" id="3.40.50.880">
    <property type="match status" value="1"/>
</dbReference>
<organism evidence="2 3">
    <name type="scientific">Bordetella genomosp. 12</name>
    <dbReference type="NCBI Taxonomy" id="463035"/>
    <lineage>
        <taxon>Bacteria</taxon>
        <taxon>Pseudomonadati</taxon>
        <taxon>Pseudomonadota</taxon>
        <taxon>Betaproteobacteria</taxon>
        <taxon>Burkholderiales</taxon>
        <taxon>Alcaligenaceae</taxon>
        <taxon>Bordetella</taxon>
    </lineage>
</organism>
<name>A0A261VUE7_9BORD</name>
<accession>A0A261VUE7</accession>
<dbReference type="InterPro" id="IPR050325">
    <property type="entry name" value="Prot/Nucl_acid_deglycase"/>
</dbReference>
<evidence type="ECO:0000259" key="1">
    <source>
        <dbReference type="Pfam" id="PF01965"/>
    </source>
</evidence>
<dbReference type="EMBL" id="NEVU01000001">
    <property type="protein sequence ID" value="OZI77112.1"/>
    <property type="molecule type" value="Genomic_DNA"/>
</dbReference>
<dbReference type="PANTHER" id="PTHR48094:SF22">
    <property type="entry name" value="DJ-1_PFPI DOMAIN-CONTAINING PROTEIN"/>
    <property type="match status" value="1"/>
</dbReference>
<reference evidence="3" key="1">
    <citation type="submission" date="2017-05" db="EMBL/GenBank/DDBJ databases">
        <title>Complete and WGS of Bordetella genogroups.</title>
        <authorList>
            <person name="Spilker T."/>
            <person name="Lipuma J."/>
        </authorList>
    </citation>
    <scope>NUCLEOTIDE SEQUENCE [LARGE SCALE GENOMIC DNA]</scope>
    <source>
        <strain evidence="3">AU6712</strain>
    </source>
</reference>
<gene>
    <name evidence="2" type="ORF">CAL22_00725</name>
</gene>
<dbReference type="InterPro" id="IPR002818">
    <property type="entry name" value="DJ-1/PfpI"/>
</dbReference>
<dbReference type="GO" id="GO:0005737">
    <property type="term" value="C:cytoplasm"/>
    <property type="evidence" value="ECO:0007669"/>
    <property type="project" value="TreeGrafter"/>
</dbReference>
<dbReference type="GO" id="GO:0019243">
    <property type="term" value="P:methylglyoxal catabolic process to D-lactate via S-lactoyl-glutathione"/>
    <property type="evidence" value="ECO:0007669"/>
    <property type="project" value="TreeGrafter"/>
</dbReference>
<dbReference type="GO" id="GO:0019172">
    <property type="term" value="F:glyoxalase III activity"/>
    <property type="evidence" value="ECO:0007669"/>
    <property type="project" value="TreeGrafter"/>
</dbReference>
<protein>
    <submittedName>
        <fullName evidence="2">Thiamine biosynthesis protein ThiJ</fullName>
    </submittedName>
</protein>
<dbReference type="SUPFAM" id="SSF52317">
    <property type="entry name" value="Class I glutamine amidotransferase-like"/>
    <property type="match status" value="2"/>
</dbReference>
<feature type="domain" description="DJ-1/PfpI" evidence="1">
    <location>
        <begin position="194"/>
        <end position="334"/>
    </location>
</feature>
<dbReference type="OrthoDB" id="9792284at2"/>
<dbReference type="RefSeq" id="WP_094809523.1">
    <property type="nucleotide sequence ID" value="NZ_NEVU01000001.1"/>
</dbReference>
<dbReference type="Proteomes" id="UP000216429">
    <property type="component" value="Unassembled WGS sequence"/>
</dbReference>
<dbReference type="CDD" id="cd03141">
    <property type="entry name" value="GATase1_Hsp31_like"/>
    <property type="match status" value="1"/>
</dbReference>
<sequence>MPRIAFLVTSANAIDLKEASAHPTGYWAEEALKSYERFVDAGFDVVVLTPDGNKPVPDPYGLEHIFHYPDIDRDYFASVYRTFHHDPDDIRITLHHTTGQELMASRRIAKLLMEAGKTSDEAHQLLSKAAKIAWRQKRQLSEVMLSEGLDGALPEATIRAAIEELRAAAQAIADERAAKLAAIASFNNPIALSSLSDEQMAQFDALFVPGGHGPMVDLPDNADVSRLLRILHNDGKIISSLCHGPAMLLSAPDRADGQWMFEGYRLTSYTNDEEDQNRIGQLGMTWYLADALQNAGAIFDDAPYAWASHVVVDRNLITGQNPNSTEATADAVVKALRAASA</sequence>
<comment type="caution">
    <text evidence="2">The sequence shown here is derived from an EMBL/GenBank/DDBJ whole genome shotgun (WGS) entry which is preliminary data.</text>
</comment>
<dbReference type="PANTHER" id="PTHR48094">
    <property type="entry name" value="PROTEIN/NUCLEIC ACID DEGLYCASE DJ-1-RELATED"/>
    <property type="match status" value="1"/>
</dbReference>
<dbReference type="Pfam" id="PF01965">
    <property type="entry name" value="DJ-1_PfpI"/>
    <property type="match status" value="1"/>
</dbReference>
<keyword evidence="3" id="KW-1185">Reference proteome</keyword>
<dbReference type="InterPro" id="IPR029062">
    <property type="entry name" value="Class_I_gatase-like"/>
</dbReference>